<dbReference type="Proteomes" id="UP001595457">
    <property type="component" value="Unassembled WGS sequence"/>
</dbReference>
<comment type="caution">
    <text evidence="1">The sequence shown here is derived from an EMBL/GenBank/DDBJ whole genome shotgun (WGS) entry which is preliminary data.</text>
</comment>
<dbReference type="Pfam" id="PF22014">
    <property type="entry name" value="DUF6932"/>
    <property type="match status" value="1"/>
</dbReference>
<dbReference type="InterPro" id="IPR053860">
    <property type="entry name" value="DUF6932"/>
</dbReference>
<sequence>MAIPPLDHRGLLPRGEHPCRFVEIEQIFLHSAYRIELYTHVRSFIDGPLRQAATGLRLFLGGSFFSDKPYPADIEATVCLPALPQARFLAVMGVFSLHEHYKQQNKVDFYPSIQMPGQSDFVKFFQYVGPKTASLKGLDEKAGRGVVEVIEWELG</sequence>
<keyword evidence="2" id="KW-1185">Reference proteome</keyword>
<accession>A0ABV7AZI2</accession>
<protein>
    <submittedName>
        <fullName evidence="1">DUF6932 family protein</fullName>
    </submittedName>
</protein>
<proteinExistence type="predicted"/>
<gene>
    <name evidence="1" type="ORF">ACFOJE_20830</name>
</gene>
<reference evidence="2" key="1">
    <citation type="journal article" date="2019" name="Int. J. Syst. Evol. Microbiol.">
        <title>The Global Catalogue of Microorganisms (GCM) 10K type strain sequencing project: providing services to taxonomists for standard genome sequencing and annotation.</title>
        <authorList>
            <consortium name="The Broad Institute Genomics Platform"/>
            <consortium name="The Broad Institute Genome Sequencing Center for Infectious Disease"/>
            <person name="Wu L."/>
            <person name="Ma J."/>
        </authorList>
    </citation>
    <scope>NUCLEOTIDE SEQUENCE [LARGE SCALE GENOMIC DNA]</scope>
    <source>
        <strain evidence="2">KCTC 62195</strain>
    </source>
</reference>
<organism evidence="1 2">
    <name type="scientific">Azotobacter bryophylli</name>
    <dbReference type="NCBI Taxonomy" id="1986537"/>
    <lineage>
        <taxon>Bacteria</taxon>
        <taxon>Pseudomonadati</taxon>
        <taxon>Pseudomonadota</taxon>
        <taxon>Gammaproteobacteria</taxon>
        <taxon>Pseudomonadales</taxon>
        <taxon>Pseudomonadaceae</taxon>
        <taxon>Azotobacter</taxon>
    </lineage>
</organism>
<name>A0ABV7AZI2_9GAMM</name>
<dbReference type="RefSeq" id="WP_377816899.1">
    <property type="nucleotide sequence ID" value="NZ_JBHRSJ010000035.1"/>
</dbReference>
<evidence type="ECO:0000313" key="2">
    <source>
        <dbReference type="Proteomes" id="UP001595457"/>
    </source>
</evidence>
<evidence type="ECO:0000313" key="1">
    <source>
        <dbReference type="EMBL" id="MFC2974641.1"/>
    </source>
</evidence>
<dbReference type="EMBL" id="JBHRSJ010000035">
    <property type="protein sequence ID" value="MFC2974641.1"/>
    <property type="molecule type" value="Genomic_DNA"/>
</dbReference>